<keyword evidence="1" id="KW-0732">Signal</keyword>
<proteinExistence type="predicted"/>
<protein>
    <recommendedName>
        <fullName evidence="4">Lipoprotein</fullName>
    </recommendedName>
</protein>
<dbReference type="PROSITE" id="PS51257">
    <property type="entry name" value="PROKAR_LIPOPROTEIN"/>
    <property type="match status" value="1"/>
</dbReference>
<gene>
    <name evidence="2" type="ORF">BUFA31_27070</name>
</gene>
<comment type="caution">
    <text evidence="2">The sequence shown here is derived from an EMBL/GenBank/DDBJ whole genome shotgun (WGS) entry which is preliminary data.</text>
</comment>
<evidence type="ECO:0000313" key="3">
    <source>
        <dbReference type="Proteomes" id="UP000620147"/>
    </source>
</evidence>
<dbReference type="EMBL" id="BLYJ01000055">
    <property type="protein sequence ID" value="GFO89543.1"/>
    <property type="molecule type" value="Genomic_DNA"/>
</dbReference>
<dbReference type="Proteomes" id="UP000620147">
    <property type="component" value="Unassembled WGS sequence"/>
</dbReference>
<feature type="chain" id="PRO_5045829989" description="Lipoprotein" evidence="1">
    <location>
        <begin position="23"/>
        <end position="39"/>
    </location>
</feature>
<keyword evidence="3" id="KW-1185">Reference proteome</keyword>
<evidence type="ECO:0000256" key="1">
    <source>
        <dbReference type="SAM" id="SignalP"/>
    </source>
</evidence>
<organism evidence="2 3">
    <name type="scientific">Butyricicoccus faecihominis</name>
    <dbReference type="NCBI Taxonomy" id="1712515"/>
    <lineage>
        <taxon>Bacteria</taxon>
        <taxon>Bacillati</taxon>
        <taxon>Bacillota</taxon>
        <taxon>Clostridia</taxon>
        <taxon>Eubacteriales</taxon>
        <taxon>Butyricicoccaceae</taxon>
        <taxon>Butyricicoccus</taxon>
    </lineage>
</organism>
<feature type="signal peptide" evidence="1">
    <location>
        <begin position="1"/>
        <end position="22"/>
    </location>
</feature>
<accession>A0ABQ1E3K6</accession>
<evidence type="ECO:0008006" key="4">
    <source>
        <dbReference type="Google" id="ProtNLM"/>
    </source>
</evidence>
<name>A0ABQ1E3K6_9FIRM</name>
<reference evidence="2 3" key="1">
    <citation type="submission" date="2020-06" db="EMBL/GenBank/DDBJ databases">
        <title>Characterization of fructooligosaccharide metabolism and fructooligosaccharide-degrading enzymes in human commensal butyrate producers.</title>
        <authorList>
            <person name="Tanno H."/>
            <person name="Fujii T."/>
            <person name="Hirano K."/>
            <person name="Maeno S."/>
            <person name="Tonozuka T."/>
            <person name="Sakamoto M."/>
            <person name="Ohkuma M."/>
            <person name="Tochio T."/>
            <person name="Endo A."/>
        </authorList>
    </citation>
    <scope>NUCLEOTIDE SEQUENCE [LARGE SCALE GENOMIC DNA]</scope>
    <source>
        <strain evidence="2 3">JCM 31056</strain>
    </source>
</reference>
<evidence type="ECO:0000313" key="2">
    <source>
        <dbReference type="EMBL" id="GFO89543.1"/>
    </source>
</evidence>
<sequence>MKKIAAMLLLVLLAAGCAKTPAQTVKTEQMPQDFAICFA</sequence>